<feature type="region of interest" description="Disordered" evidence="2">
    <location>
        <begin position="172"/>
        <end position="197"/>
    </location>
</feature>
<evidence type="ECO:0000256" key="2">
    <source>
        <dbReference type="SAM" id="MobiDB-lite"/>
    </source>
</evidence>
<name>A0A0C3FWX9_PILCF</name>
<dbReference type="AlphaFoldDB" id="A0A0C3FWX9"/>
<organism evidence="3 4">
    <name type="scientific">Piloderma croceum (strain F 1598)</name>
    <dbReference type="NCBI Taxonomy" id="765440"/>
    <lineage>
        <taxon>Eukaryota</taxon>
        <taxon>Fungi</taxon>
        <taxon>Dikarya</taxon>
        <taxon>Basidiomycota</taxon>
        <taxon>Agaricomycotina</taxon>
        <taxon>Agaricomycetes</taxon>
        <taxon>Agaricomycetidae</taxon>
        <taxon>Atheliales</taxon>
        <taxon>Atheliaceae</taxon>
        <taxon>Piloderma</taxon>
    </lineage>
</organism>
<keyword evidence="4" id="KW-1185">Reference proteome</keyword>
<sequence>MSASAALMTEKKGHVCPPSNAKHPSDRWETTFIYSFICKFTRLRAKVEGLETPMDLENALLSRDSDPIITQILQQFVLNLRPQTRNLSADQITPTVASLLAEYFKTSERTVFWNDDLKLNLDPFDGLQGNFFAQDWDFKLKVLRQLVELQLEHNAEIKNTIDLAWGVQHNKHKKREAQDVPPDPSDPKSKQKLQLNPIGQDTQRKRYWVVDDSPRIYISTNPWKMAATFQTISSTREEYVATIESIKATAPTEPKANEKRSKAELNHLALVKALEDRIEAVDNEINRVAKVRRKIEQRALLQAQAEVRTTRTRRQIRKPDYVYNDFVNSEVCLGVRTTQYCLD</sequence>
<proteinExistence type="predicted"/>
<gene>
    <name evidence="3" type="ORF">PILCRDRAFT_234166</name>
</gene>
<evidence type="ECO:0000313" key="4">
    <source>
        <dbReference type="Proteomes" id="UP000054166"/>
    </source>
</evidence>
<feature type="region of interest" description="Disordered" evidence="2">
    <location>
        <begin position="1"/>
        <end position="21"/>
    </location>
</feature>
<reference evidence="3 4" key="1">
    <citation type="submission" date="2014-04" db="EMBL/GenBank/DDBJ databases">
        <authorList>
            <consortium name="DOE Joint Genome Institute"/>
            <person name="Kuo A."/>
            <person name="Tarkka M."/>
            <person name="Buscot F."/>
            <person name="Kohler A."/>
            <person name="Nagy L.G."/>
            <person name="Floudas D."/>
            <person name="Copeland A."/>
            <person name="Barry K.W."/>
            <person name="Cichocki N."/>
            <person name="Veneault-Fourrey C."/>
            <person name="LaButti K."/>
            <person name="Lindquist E.A."/>
            <person name="Lipzen A."/>
            <person name="Lundell T."/>
            <person name="Morin E."/>
            <person name="Murat C."/>
            <person name="Sun H."/>
            <person name="Tunlid A."/>
            <person name="Henrissat B."/>
            <person name="Grigoriev I.V."/>
            <person name="Hibbett D.S."/>
            <person name="Martin F."/>
            <person name="Nordberg H.P."/>
            <person name="Cantor M.N."/>
            <person name="Hua S.X."/>
        </authorList>
    </citation>
    <scope>NUCLEOTIDE SEQUENCE [LARGE SCALE GENOMIC DNA]</scope>
    <source>
        <strain evidence="3 4">F 1598</strain>
    </source>
</reference>
<dbReference type="OrthoDB" id="205403at2759"/>
<dbReference type="HOGENOM" id="CLU_035260_0_0_1"/>
<protein>
    <recommendedName>
        <fullName evidence="5">WHIM1 domain-containing protein</fullName>
    </recommendedName>
</protein>
<feature type="coiled-coil region" evidence="1">
    <location>
        <begin position="271"/>
        <end position="298"/>
    </location>
</feature>
<evidence type="ECO:0000313" key="3">
    <source>
        <dbReference type="EMBL" id="KIM88660.1"/>
    </source>
</evidence>
<dbReference type="PANTHER" id="PTHR42107:SF1">
    <property type="entry name" value="WHIM1 DOMAIN-CONTAINING PROTEIN"/>
    <property type="match status" value="1"/>
</dbReference>
<evidence type="ECO:0000256" key="1">
    <source>
        <dbReference type="SAM" id="Coils"/>
    </source>
</evidence>
<keyword evidence="1" id="KW-0175">Coiled coil</keyword>
<accession>A0A0C3FWX9</accession>
<dbReference type="InParanoid" id="A0A0C3FWX9"/>
<dbReference type="STRING" id="765440.A0A0C3FWX9"/>
<reference evidence="4" key="2">
    <citation type="submission" date="2015-01" db="EMBL/GenBank/DDBJ databases">
        <title>Evolutionary Origins and Diversification of the Mycorrhizal Mutualists.</title>
        <authorList>
            <consortium name="DOE Joint Genome Institute"/>
            <consortium name="Mycorrhizal Genomics Consortium"/>
            <person name="Kohler A."/>
            <person name="Kuo A."/>
            <person name="Nagy L.G."/>
            <person name="Floudas D."/>
            <person name="Copeland A."/>
            <person name="Barry K.W."/>
            <person name="Cichocki N."/>
            <person name="Veneault-Fourrey C."/>
            <person name="LaButti K."/>
            <person name="Lindquist E.A."/>
            <person name="Lipzen A."/>
            <person name="Lundell T."/>
            <person name="Morin E."/>
            <person name="Murat C."/>
            <person name="Riley R."/>
            <person name="Ohm R."/>
            <person name="Sun H."/>
            <person name="Tunlid A."/>
            <person name="Henrissat B."/>
            <person name="Grigoriev I.V."/>
            <person name="Hibbett D.S."/>
            <person name="Martin F."/>
        </authorList>
    </citation>
    <scope>NUCLEOTIDE SEQUENCE [LARGE SCALE GENOMIC DNA]</scope>
    <source>
        <strain evidence="4">F 1598</strain>
    </source>
</reference>
<evidence type="ECO:0008006" key="5">
    <source>
        <dbReference type="Google" id="ProtNLM"/>
    </source>
</evidence>
<dbReference type="PANTHER" id="PTHR42107">
    <property type="entry name" value="YALI0D24453P"/>
    <property type="match status" value="1"/>
</dbReference>
<dbReference type="EMBL" id="KN832976">
    <property type="protein sequence ID" value="KIM88660.1"/>
    <property type="molecule type" value="Genomic_DNA"/>
</dbReference>
<dbReference type="Proteomes" id="UP000054166">
    <property type="component" value="Unassembled WGS sequence"/>
</dbReference>